<evidence type="ECO:0000256" key="1">
    <source>
        <dbReference type="SAM" id="Phobius"/>
    </source>
</evidence>
<dbReference type="Pfam" id="PF13181">
    <property type="entry name" value="TPR_8"/>
    <property type="match status" value="2"/>
</dbReference>
<dbReference type="AlphaFoldDB" id="A0A4Q1JKN9"/>
<dbReference type="PANTHER" id="PTHR34220">
    <property type="entry name" value="SENSOR HISTIDINE KINASE YPDA"/>
    <property type="match status" value="1"/>
</dbReference>
<dbReference type="GO" id="GO:0000155">
    <property type="term" value="F:phosphorelay sensor kinase activity"/>
    <property type="evidence" value="ECO:0007669"/>
    <property type="project" value="InterPro"/>
</dbReference>
<keyword evidence="1" id="KW-0472">Membrane</keyword>
<evidence type="ECO:0000313" key="4">
    <source>
        <dbReference type="Proteomes" id="UP000289703"/>
    </source>
</evidence>
<organism evidence="3 4">
    <name type="scientific">Ancylomarina salipaludis</name>
    <dbReference type="NCBI Taxonomy" id="2501299"/>
    <lineage>
        <taxon>Bacteria</taxon>
        <taxon>Pseudomonadati</taxon>
        <taxon>Bacteroidota</taxon>
        <taxon>Bacteroidia</taxon>
        <taxon>Marinilabiliales</taxon>
        <taxon>Marinifilaceae</taxon>
        <taxon>Ancylomarina</taxon>
    </lineage>
</organism>
<keyword evidence="1" id="KW-1133">Transmembrane helix</keyword>
<sequence length="629" mass="73343">MRKLVLFSLCFLLIHLSLKGSIFSKDSLKNRPVHYDQYLDSIKKMESLRSTSPSYCLKFGKQVIKMTRNLGDPSLIGLAEKTQGVSYFYQAVYDTALVHFYQAIPEFKKAEQKLDVGKVWNNIAVIYRRTNKAELALEGYLKAKEIYEKLGYKKGIATIYFNVGGVYQSLGNFLETEHYYLMAKSLFEDLDYGARLGEVNMNLGVLYLEQKQYDRALRYLNKSEIFIEEYGNLPQKGELLLNFGEVAFYKKEYEKALSYYDKCEEIRIRISDFWGLPKSYIYSAQCLTELERYDEAFDKLKKSEDICLKYKLSEDLEKTYLQKSIILEKKKDFEQALVYNKKVQFIRDSLKLDDRTQRLNQLEFIHYLDLKEKELEIKDLALSRKNIFLLSLMILIILATAFVLFYIRSRSYRNKLQTLSLEQKVRLSQMNPHFLFNSLSVIQDFILDNDNDKAFSYLSKLSGLVRGVLENSTQDYITVREELDILSAYIELQNLRFGQGISYRFDIDSEIDLDEIRIPPMLVQPIIENALVHGELRNNPEAEIKLCLLKNKDTNNIDFSIEDNGVGIDIKKKPGSTHKSMGTKILHDRVRIYNYYSKNTLSIDVIDLKTLNKNLHGTRVSFSIPLCKN</sequence>
<dbReference type="SUPFAM" id="SSF48452">
    <property type="entry name" value="TPR-like"/>
    <property type="match status" value="1"/>
</dbReference>
<dbReference type="Proteomes" id="UP000289703">
    <property type="component" value="Unassembled WGS sequence"/>
</dbReference>
<dbReference type="SUPFAM" id="SSF55874">
    <property type="entry name" value="ATPase domain of HSP90 chaperone/DNA topoisomerase II/histidine kinase"/>
    <property type="match status" value="1"/>
</dbReference>
<protein>
    <submittedName>
        <fullName evidence="3">Tetratricopeptide repeat protein</fullName>
    </submittedName>
</protein>
<feature type="domain" description="Signal transduction histidine kinase internal region" evidence="2">
    <location>
        <begin position="426"/>
        <end position="499"/>
    </location>
</feature>
<dbReference type="Gene3D" id="1.25.40.10">
    <property type="entry name" value="Tetratricopeptide repeat domain"/>
    <property type="match status" value="2"/>
</dbReference>
<evidence type="ECO:0000313" key="3">
    <source>
        <dbReference type="EMBL" id="RXQ92979.1"/>
    </source>
</evidence>
<dbReference type="SMART" id="SM00028">
    <property type="entry name" value="TPR"/>
    <property type="match status" value="7"/>
</dbReference>
<dbReference type="Pfam" id="PF06580">
    <property type="entry name" value="His_kinase"/>
    <property type="match status" value="1"/>
</dbReference>
<dbReference type="InterPro" id="IPR050640">
    <property type="entry name" value="Bact_2-comp_sensor_kinase"/>
</dbReference>
<name>A0A4Q1JKN9_9BACT</name>
<dbReference type="InterPro" id="IPR010559">
    <property type="entry name" value="Sig_transdc_His_kin_internal"/>
</dbReference>
<feature type="transmembrane region" description="Helical" evidence="1">
    <location>
        <begin position="387"/>
        <end position="407"/>
    </location>
</feature>
<keyword evidence="4" id="KW-1185">Reference proteome</keyword>
<dbReference type="InterPro" id="IPR019734">
    <property type="entry name" value="TPR_rpt"/>
</dbReference>
<evidence type="ECO:0000259" key="2">
    <source>
        <dbReference type="Pfam" id="PF06580"/>
    </source>
</evidence>
<gene>
    <name evidence="3" type="ORF">EO244_10905</name>
</gene>
<dbReference type="PANTHER" id="PTHR34220:SF7">
    <property type="entry name" value="SENSOR HISTIDINE KINASE YPDA"/>
    <property type="match status" value="1"/>
</dbReference>
<dbReference type="Pfam" id="PF13424">
    <property type="entry name" value="TPR_12"/>
    <property type="match status" value="1"/>
</dbReference>
<comment type="caution">
    <text evidence="3">The sequence shown here is derived from an EMBL/GenBank/DDBJ whole genome shotgun (WGS) entry which is preliminary data.</text>
</comment>
<dbReference type="InterPro" id="IPR011990">
    <property type="entry name" value="TPR-like_helical_dom_sf"/>
</dbReference>
<keyword evidence="1" id="KW-0812">Transmembrane</keyword>
<dbReference type="GO" id="GO:0016020">
    <property type="term" value="C:membrane"/>
    <property type="evidence" value="ECO:0007669"/>
    <property type="project" value="InterPro"/>
</dbReference>
<accession>A0A4Q1JKN9</accession>
<dbReference type="EMBL" id="SAXA01000009">
    <property type="protein sequence ID" value="RXQ92979.1"/>
    <property type="molecule type" value="Genomic_DNA"/>
</dbReference>
<reference evidence="3 4" key="1">
    <citation type="submission" date="2019-01" db="EMBL/GenBank/DDBJ databases">
        <title>Ancylomarina salipaludis sp. nov., isolated from a salt marsh.</title>
        <authorList>
            <person name="Yoon J.-H."/>
        </authorList>
    </citation>
    <scope>NUCLEOTIDE SEQUENCE [LARGE SCALE GENOMIC DNA]</scope>
    <source>
        <strain evidence="3 4">SHSM-M15</strain>
    </source>
</reference>
<proteinExistence type="predicted"/>
<dbReference type="Gene3D" id="3.30.565.10">
    <property type="entry name" value="Histidine kinase-like ATPase, C-terminal domain"/>
    <property type="match status" value="1"/>
</dbReference>
<dbReference type="OrthoDB" id="9809908at2"/>
<dbReference type="InterPro" id="IPR036890">
    <property type="entry name" value="HATPase_C_sf"/>
</dbReference>